<dbReference type="PANTHER" id="PTHR24166:SF48">
    <property type="entry name" value="PROTEIN VAPYRIN"/>
    <property type="match status" value="1"/>
</dbReference>
<keyword evidence="2 3" id="KW-0040">ANK repeat</keyword>
<protein>
    <submittedName>
        <fullName evidence="4">Kinase D-interacting substrate</fullName>
    </submittedName>
</protein>
<dbReference type="Proteomes" id="UP001259832">
    <property type="component" value="Unassembled WGS sequence"/>
</dbReference>
<proteinExistence type="predicted"/>
<dbReference type="InterPro" id="IPR036770">
    <property type="entry name" value="Ankyrin_rpt-contain_sf"/>
</dbReference>
<keyword evidence="4" id="KW-0418">Kinase</keyword>
<feature type="repeat" description="ANK" evidence="3">
    <location>
        <begin position="20"/>
        <end position="52"/>
    </location>
</feature>
<dbReference type="PROSITE" id="PS50297">
    <property type="entry name" value="ANK_REP_REGION"/>
    <property type="match status" value="1"/>
</dbReference>
<dbReference type="SUPFAM" id="SSF48403">
    <property type="entry name" value="Ankyrin repeat"/>
    <property type="match status" value="1"/>
</dbReference>
<gene>
    <name evidence="4" type="ORF">P3T76_003963</name>
</gene>
<dbReference type="GO" id="GO:0016301">
    <property type="term" value="F:kinase activity"/>
    <property type="evidence" value="ECO:0007669"/>
    <property type="project" value="UniProtKB-KW"/>
</dbReference>
<dbReference type="InterPro" id="IPR002110">
    <property type="entry name" value="Ankyrin_rpt"/>
</dbReference>
<name>A0AAD9GTB3_9STRA</name>
<evidence type="ECO:0000256" key="3">
    <source>
        <dbReference type="PROSITE-ProRule" id="PRU00023"/>
    </source>
</evidence>
<dbReference type="InterPro" id="IPR050889">
    <property type="entry name" value="Dendritic_Spine_Reg/Scaffold"/>
</dbReference>
<accession>A0AAD9GTB3</accession>
<dbReference type="AlphaFoldDB" id="A0AAD9GTB3"/>
<keyword evidence="1" id="KW-0677">Repeat</keyword>
<dbReference type="EMBL" id="JASMQC010000006">
    <property type="protein sequence ID" value="KAK1944051.1"/>
    <property type="molecule type" value="Genomic_DNA"/>
</dbReference>
<evidence type="ECO:0000313" key="5">
    <source>
        <dbReference type="Proteomes" id="UP001259832"/>
    </source>
</evidence>
<keyword evidence="5" id="KW-1185">Reference proteome</keyword>
<sequence length="109" mass="11638">MLTVCVLVENGADISSCDKRGWTPLHHAAAGGFGPVMKALTARGAPLDSKTNSGYTAEMLAMQGGYSDAVKFSTMDGPNDPGFEKYKEYLLDDMDINLTSITQVEQEGS</sequence>
<evidence type="ECO:0000256" key="2">
    <source>
        <dbReference type="ARBA" id="ARBA00023043"/>
    </source>
</evidence>
<dbReference type="Pfam" id="PF12796">
    <property type="entry name" value="Ank_2"/>
    <property type="match status" value="1"/>
</dbReference>
<dbReference type="PROSITE" id="PS50088">
    <property type="entry name" value="ANK_REPEAT"/>
    <property type="match status" value="1"/>
</dbReference>
<comment type="caution">
    <text evidence="4">The sequence shown here is derived from an EMBL/GenBank/DDBJ whole genome shotgun (WGS) entry which is preliminary data.</text>
</comment>
<dbReference type="Gene3D" id="1.25.40.20">
    <property type="entry name" value="Ankyrin repeat-containing domain"/>
    <property type="match status" value="1"/>
</dbReference>
<organism evidence="4 5">
    <name type="scientific">Phytophthora citrophthora</name>
    <dbReference type="NCBI Taxonomy" id="4793"/>
    <lineage>
        <taxon>Eukaryota</taxon>
        <taxon>Sar</taxon>
        <taxon>Stramenopiles</taxon>
        <taxon>Oomycota</taxon>
        <taxon>Peronosporomycetes</taxon>
        <taxon>Peronosporales</taxon>
        <taxon>Peronosporaceae</taxon>
        <taxon>Phytophthora</taxon>
    </lineage>
</organism>
<evidence type="ECO:0000313" key="4">
    <source>
        <dbReference type="EMBL" id="KAK1944051.1"/>
    </source>
</evidence>
<keyword evidence="4" id="KW-0808">Transferase</keyword>
<reference evidence="4" key="1">
    <citation type="submission" date="2023-08" db="EMBL/GenBank/DDBJ databases">
        <title>Reference Genome Resource for the Citrus Pathogen Phytophthora citrophthora.</title>
        <authorList>
            <person name="Moller H."/>
            <person name="Coetzee B."/>
            <person name="Rose L.J."/>
            <person name="Van Niekerk J.M."/>
        </authorList>
    </citation>
    <scope>NUCLEOTIDE SEQUENCE</scope>
    <source>
        <strain evidence="4">STE-U-9442</strain>
    </source>
</reference>
<evidence type="ECO:0000256" key="1">
    <source>
        <dbReference type="ARBA" id="ARBA00022737"/>
    </source>
</evidence>
<dbReference type="PANTHER" id="PTHR24166">
    <property type="entry name" value="ROLLING PEBBLES, ISOFORM B"/>
    <property type="match status" value="1"/>
</dbReference>